<dbReference type="InterPro" id="IPR020309">
    <property type="entry name" value="Smim-14"/>
</dbReference>
<dbReference type="EMBL" id="GFAH01000570">
    <property type="protein sequence ID" value="JAV47819.1"/>
    <property type="molecule type" value="Transcribed_RNA"/>
</dbReference>
<name>A0A1W7R9K0_9SCOR</name>
<evidence type="ECO:0000256" key="2">
    <source>
        <dbReference type="SAM" id="MobiDB-lite"/>
    </source>
</evidence>
<dbReference type="PANTHER" id="PTHR31019:SF1">
    <property type="entry name" value="SMALL INTEGRAL MEMBRANE PROTEIN 14"/>
    <property type="match status" value="1"/>
</dbReference>
<sequence length="104" mass="11934">MAEGGFDPCECIWSHEQAMQRLISLLRNSQTYCTENECFQEPPGTSGQPQTDFNSNFFLFLMGWMVFAMALFFLRPKSLRRRDGDSKPFDQGPHNQPPPENGVQ</sequence>
<evidence type="ECO:0000313" key="4">
    <source>
        <dbReference type="EMBL" id="JAV47819.1"/>
    </source>
</evidence>
<dbReference type="PANTHER" id="PTHR31019">
    <property type="entry name" value="SMALL INTEGRAL MEMBRANE PROTEIN 14"/>
    <property type="match status" value="1"/>
</dbReference>
<protein>
    <recommendedName>
        <fullName evidence="1">Small integral membrane protein 14</fullName>
    </recommendedName>
</protein>
<feature type="region of interest" description="Disordered" evidence="2">
    <location>
        <begin position="82"/>
        <end position="104"/>
    </location>
</feature>
<feature type="transmembrane region" description="Helical" evidence="3">
    <location>
        <begin position="57"/>
        <end position="74"/>
    </location>
</feature>
<proteinExistence type="predicted"/>
<keyword evidence="3" id="KW-0812">Transmembrane</keyword>
<dbReference type="GO" id="GO:0005783">
    <property type="term" value="C:endoplasmic reticulum"/>
    <property type="evidence" value="ECO:0007669"/>
    <property type="project" value="TreeGrafter"/>
</dbReference>
<dbReference type="AlphaFoldDB" id="A0A1W7R9K0"/>
<dbReference type="Pfam" id="PF11027">
    <property type="entry name" value="DUF2615"/>
    <property type="match status" value="1"/>
</dbReference>
<organism evidence="4">
    <name type="scientific">Hadrurus spadix</name>
    <dbReference type="NCBI Taxonomy" id="141984"/>
    <lineage>
        <taxon>Eukaryota</taxon>
        <taxon>Metazoa</taxon>
        <taxon>Ecdysozoa</taxon>
        <taxon>Arthropoda</taxon>
        <taxon>Chelicerata</taxon>
        <taxon>Arachnida</taxon>
        <taxon>Scorpiones</taxon>
        <taxon>Iurida</taxon>
        <taxon>Iuroidea</taxon>
        <taxon>Hadrurus</taxon>
    </lineage>
</organism>
<keyword evidence="3" id="KW-0472">Membrane</keyword>
<evidence type="ECO:0000256" key="3">
    <source>
        <dbReference type="SAM" id="Phobius"/>
    </source>
</evidence>
<accession>A0A1W7R9K0</accession>
<keyword evidence="3" id="KW-1133">Transmembrane helix</keyword>
<reference evidence="4" key="1">
    <citation type="submission" date="2016-11" db="EMBL/GenBank/DDBJ databases">
        <title>Venom-gland transcriptomics and venom proteomics of the black-back scorpion (Hadrurus spadix) reveal detectability challenges and an unexplored realm of animal toxin diversity.</title>
        <authorList>
            <person name="Rokyta D.R."/>
            <person name="Ward M.J."/>
        </authorList>
    </citation>
    <scope>NUCLEOTIDE SEQUENCE</scope>
    <source>
        <tissue evidence="4">Venom gland</tissue>
    </source>
</reference>
<feature type="compositionally biased region" description="Pro residues" evidence="2">
    <location>
        <begin position="95"/>
        <end position="104"/>
    </location>
</feature>
<evidence type="ECO:0000256" key="1">
    <source>
        <dbReference type="ARBA" id="ARBA00017902"/>
    </source>
</evidence>